<keyword evidence="4" id="KW-1003">Cell membrane</keyword>
<evidence type="ECO:0000256" key="8">
    <source>
        <dbReference type="ARBA" id="ARBA00023136"/>
    </source>
</evidence>
<accession>A0A6N4TJV7</accession>
<dbReference type="GO" id="GO:0043190">
    <property type="term" value="C:ATP-binding cassette (ABC) transporter complex"/>
    <property type="evidence" value="ECO:0007669"/>
    <property type="project" value="TreeGrafter"/>
</dbReference>
<dbReference type="PANTHER" id="PTHR43553">
    <property type="entry name" value="HEAVY METAL TRANSPORTER"/>
    <property type="match status" value="1"/>
</dbReference>
<dbReference type="RefSeq" id="WP_163052198.1">
    <property type="nucleotide sequence ID" value="NZ_AP019695.1"/>
</dbReference>
<keyword evidence="7" id="KW-1278">Translocase</keyword>
<keyword evidence="6" id="KW-0067">ATP-binding</keyword>
<dbReference type="PANTHER" id="PTHR43553:SF27">
    <property type="entry name" value="ENERGY-COUPLING FACTOR TRANSPORTER ATP-BINDING PROTEIN ECFA2"/>
    <property type="match status" value="1"/>
</dbReference>
<protein>
    <recommendedName>
        <fullName evidence="11">Protein CR006 P-loop domain-containing protein</fullName>
    </recommendedName>
</protein>
<comment type="subcellular location">
    <subcellularLocation>
        <location evidence="1">Cell membrane</location>
        <topology evidence="1">Peripheral membrane protein</topology>
    </subcellularLocation>
</comment>
<evidence type="ECO:0000256" key="6">
    <source>
        <dbReference type="ARBA" id="ARBA00022840"/>
    </source>
</evidence>
<dbReference type="EMBL" id="AP019695">
    <property type="protein sequence ID" value="BBK23108.1"/>
    <property type="molecule type" value="Genomic_DNA"/>
</dbReference>
<evidence type="ECO:0008006" key="11">
    <source>
        <dbReference type="Google" id="ProtNLM"/>
    </source>
</evidence>
<evidence type="ECO:0000313" key="9">
    <source>
        <dbReference type="EMBL" id="BBK23108.1"/>
    </source>
</evidence>
<keyword evidence="3" id="KW-0813">Transport</keyword>
<sequence>MLFELQNVGAITNGKIHINENEINIKYGINGIGKSTISRALANSIKGDSLEELRTFGNDETPIVNIDSKPKNVLVFNQEYVDKYLFQEDIINNTFEILINTHEYNVAQNRINDLFNELTVAIASSSLKEVKEKLESFIKTIDFKSSKKKGLEVKTTCKFAKGRKLPIIDEVLSEETKKYHFELNDDKNHEWLKWFNTGIEMIKNKELNKCPLCKNELPKNLVNIANEINQLVDTTTLKTNMEVKQSIGNIKKFLDTSRTKMLESIVNSDKELTQEQTSTLKEIVEIMKSEASKLNNLSSLNVINIKKMYEDNTLDLFLKENKLDLNVFNSLPKNNFEEIKLVNESIDKIILKNLELVQLTKEFSIYLNGLVREKTNYINDFFIIAGIPYRVSIESISNNKYKTVLKPINSDIIVKKESLSYGEKNAISLMLFTLEAEKYDLIILDDPVSSFDNNKKFALLYYLFSKKEALLENKTVILFTHDFDIIIDFFYKGELKNLNKNCYLISSKNGELIEKEISNREVKNTVKQWLKKAKSSQINPLLRIVNLRKYFDYVDTERTIEKEIISSLEHRYDVPMKKKKKVLTVINSEDLIEPIKYIKENYINDFDYDKYLHLINNNDNLKKWYNSTSSDIDKLQIMRVYLDINKDIPMENHAFLAFVKEAYHVENNELQSLNEKIYNVIPYYIIKICDEIMSKY</sequence>
<organism evidence="9 10">
    <name type="scientific">Amedibacterium intestinale</name>
    <dbReference type="NCBI Taxonomy" id="2583452"/>
    <lineage>
        <taxon>Bacteria</taxon>
        <taxon>Bacillati</taxon>
        <taxon>Bacillota</taxon>
        <taxon>Erysipelotrichia</taxon>
        <taxon>Erysipelotrichales</taxon>
        <taxon>Erysipelotrichaceae</taxon>
        <taxon>Amedibacterium</taxon>
    </lineage>
</organism>
<evidence type="ECO:0000256" key="4">
    <source>
        <dbReference type="ARBA" id="ARBA00022475"/>
    </source>
</evidence>
<dbReference type="AlphaFoldDB" id="A0A6N4TJV7"/>
<comment type="similarity">
    <text evidence="2">Belongs to the ABC transporter superfamily.</text>
</comment>
<evidence type="ECO:0000256" key="7">
    <source>
        <dbReference type="ARBA" id="ARBA00022967"/>
    </source>
</evidence>
<gene>
    <name evidence="9" type="ORF">Aargi30884_20110</name>
</gene>
<evidence type="ECO:0000313" key="10">
    <source>
        <dbReference type="Proteomes" id="UP000464754"/>
    </source>
</evidence>
<dbReference type="KEGG" id="aarg:Aargi30884_20110"/>
<dbReference type="InterPro" id="IPR050095">
    <property type="entry name" value="ECF_ABC_transporter_ATP-bd"/>
</dbReference>
<dbReference type="GO" id="GO:0042626">
    <property type="term" value="F:ATPase-coupled transmembrane transporter activity"/>
    <property type="evidence" value="ECO:0007669"/>
    <property type="project" value="TreeGrafter"/>
</dbReference>
<keyword evidence="5" id="KW-0547">Nucleotide-binding</keyword>
<reference evidence="10" key="1">
    <citation type="submission" date="2019-05" db="EMBL/GenBank/DDBJ databases">
        <title>Complete genome sequencing of Absiella argi strain JCM 30884.</title>
        <authorList>
            <person name="Sakamoto M."/>
            <person name="Murakami T."/>
            <person name="Mori H."/>
        </authorList>
    </citation>
    <scope>NUCLEOTIDE SEQUENCE [LARGE SCALE GENOMIC DNA]</scope>
    <source>
        <strain evidence="10">JCM 30884</strain>
    </source>
</reference>
<keyword evidence="8" id="KW-0472">Membrane</keyword>
<evidence type="ECO:0000256" key="1">
    <source>
        <dbReference type="ARBA" id="ARBA00004202"/>
    </source>
</evidence>
<proteinExistence type="inferred from homology"/>
<name>A0A6N4TJV7_9FIRM</name>
<evidence type="ECO:0000256" key="3">
    <source>
        <dbReference type="ARBA" id="ARBA00022448"/>
    </source>
</evidence>
<dbReference type="CDD" id="cd00267">
    <property type="entry name" value="ABC_ATPase"/>
    <property type="match status" value="1"/>
</dbReference>
<dbReference type="SUPFAM" id="SSF52540">
    <property type="entry name" value="P-loop containing nucleoside triphosphate hydrolases"/>
    <property type="match status" value="1"/>
</dbReference>
<dbReference type="GO" id="GO:0005524">
    <property type="term" value="F:ATP binding"/>
    <property type="evidence" value="ECO:0007669"/>
    <property type="project" value="UniProtKB-KW"/>
</dbReference>
<evidence type="ECO:0000256" key="2">
    <source>
        <dbReference type="ARBA" id="ARBA00005417"/>
    </source>
</evidence>
<dbReference type="InterPro" id="IPR027417">
    <property type="entry name" value="P-loop_NTPase"/>
</dbReference>
<dbReference type="Proteomes" id="UP000464754">
    <property type="component" value="Chromosome"/>
</dbReference>
<dbReference type="Gene3D" id="3.40.50.300">
    <property type="entry name" value="P-loop containing nucleotide triphosphate hydrolases"/>
    <property type="match status" value="1"/>
</dbReference>
<keyword evidence="10" id="KW-1185">Reference proteome</keyword>
<evidence type="ECO:0000256" key="5">
    <source>
        <dbReference type="ARBA" id="ARBA00022741"/>
    </source>
</evidence>